<protein>
    <submittedName>
        <fullName evidence="1">Uncharacterized protein</fullName>
    </submittedName>
</protein>
<accession>A0AAT9TTA7</accession>
<dbReference type="EMBL" id="OQ326496">
    <property type="protein sequence ID" value="WDQ45580.1"/>
    <property type="molecule type" value="Genomic_DNA"/>
</dbReference>
<name>A0AAT9TTA7_9CAUD</name>
<reference evidence="1" key="2">
    <citation type="journal article" date="2024" name="Heliyon">
        <title>Complete genome sequence of the novel virulent phage PMBT24 infecting Enterocloster bolteae from the human gut.</title>
        <authorList>
            <person name="Sprotte S."/>
            <person name="Brinks E."/>
            <person name="Neve H."/>
            <person name="Franz C.M.A.P."/>
        </authorList>
    </citation>
    <scope>NUCLEOTIDE SEQUENCE</scope>
</reference>
<organism evidence="1">
    <name type="scientific">Enterocloster phage PMBT24</name>
    <dbReference type="NCBI Taxonomy" id="3025413"/>
    <lineage>
        <taxon>Viruses</taxon>
        <taxon>Duplodnaviria</taxon>
        <taxon>Heunggongvirae</taxon>
        <taxon>Uroviricota</taxon>
        <taxon>Caudoviricetes</taxon>
    </lineage>
</organism>
<proteinExistence type="predicted"/>
<sequence length="193" mass="21682">MEGKCCGKYWDEKLGYVLFKDGEFCGFSTNYDKDYQTGGSLGQYSLGQYPVALVKLPSGKMIIPRVEHIQFTDTAPIPAPPKEEDIAPKDFLKSGMIVETRSGSLYLVMLNTDMKNTPVSSTGVLRGIGTSGRLNGHGWMDLNTYKSNLTNRNNEEDEDDSFDIDAIYTTSFAADIGMFDHYRKVWDRENGYH</sequence>
<evidence type="ECO:0000313" key="1">
    <source>
        <dbReference type="EMBL" id="WDQ45580.1"/>
    </source>
</evidence>
<reference evidence="1" key="1">
    <citation type="submission" date="2023-01" db="EMBL/GenBank/DDBJ databases">
        <authorList>
            <person name="Sprotte S."/>
            <person name="Brinks E."/>
        </authorList>
    </citation>
    <scope>NUCLEOTIDE SEQUENCE</scope>
</reference>